<dbReference type="RefSeq" id="WP_418886933.1">
    <property type="nucleotide sequence ID" value="NZ_CP063845.1"/>
</dbReference>
<name>A0ABY3PLR6_9CYAN</name>
<accession>A0ABY3PLR6</accession>
<dbReference type="Gene3D" id="3.40.1190.20">
    <property type="match status" value="1"/>
</dbReference>
<evidence type="ECO:0000259" key="3">
    <source>
        <dbReference type="Pfam" id="PF00294"/>
    </source>
</evidence>
<dbReference type="PROSITE" id="PS00584">
    <property type="entry name" value="PFKB_KINASES_2"/>
    <property type="match status" value="1"/>
</dbReference>
<sequence>MSLRDDLHRLIDRFTGRRVLVVGDLTLDEFMTGLAERISREGPVLILRHEHTRQVPGGAANAAYNLARLGAQVALAGVIGQDSQAGALTTLLTGAGIDVSGLVVDPERPTVTKTRIAAHSRQSVTQQVVRIDRKSDRPLPPPLARQLAERIGALAGSCAAVVCSDYSEGVFCDKTIAASLLHPCVVVDTHLQLERYQGATVFTPNLPEAEAAVGYAIQDADTLGRAGQELLVRTGARHVLITRGEEGMSLFSAGEAEARHIPAFNRTQVFDVTGAGDTVVAAFTLALVSGGSAYQATILGNLAASIVVRRFGTATTRPDELHAHLEELEWTSGF</sequence>
<dbReference type="EMBL" id="CP063845">
    <property type="protein sequence ID" value="UFP94636.1"/>
    <property type="molecule type" value="Genomic_DNA"/>
</dbReference>
<organism evidence="4 5">
    <name type="scientific">Gloeobacter morelensis MG652769</name>
    <dbReference type="NCBI Taxonomy" id="2781736"/>
    <lineage>
        <taxon>Bacteria</taxon>
        <taxon>Bacillati</taxon>
        <taxon>Cyanobacteriota</taxon>
        <taxon>Cyanophyceae</taxon>
        <taxon>Gloeobacterales</taxon>
        <taxon>Gloeobacteraceae</taxon>
        <taxon>Gloeobacter</taxon>
        <taxon>Gloeobacter morelensis</taxon>
    </lineage>
</organism>
<dbReference type="InterPro" id="IPR002173">
    <property type="entry name" value="Carboh/pur_kinase_PfkB_CS"/>
</dbReference>
<dbReference type="PANTHER" id="PTHR46969:SF1">
    <property type="entry name" value="BIFUNCTIONAL PROTEIN HLDE"/>
    <property type="match status" value="1"/>
</dbReference>
<dbReference type="Proteomes" id="UP001054846">
    <property type="component" value="Chromosome"/>
</dbReference>
<dbReference type="SUPFAM" id="SSF53613">
    <property type="entry name" value="Ribokinase-like"/>
    <property type="match status" value="1"/>
</dbReference>
<gene>
    <name evidence="4" type="ORF">ISF26_23390</name>
</gene>
<reference evidence="4 5" key="1">
    <citation type="journal article" date="2021" name="Genome Biol. Evol.">
        <title>Complete Genome Sequencing of a Novel Gloeobacter Species from a Waterfall Cave in Mexico.</title>
        <authorList>
            <person name="Saw J.H."/>
            <person name="Cardona T."/>
            <person name="Montejano G."/>
        </authorList>
    </citation>
    <scope>NUCLEOTIDE SEQUENCE [LARGE SCALE GENOMIC DNA]</scope>
    <source>
        <strain evidence="4">MG652769</strain>
    </source>
</reference>
<evidence type="ECO:0000256" key="1">
    <source>
        <dbReference type="ARBA" id="ARBA00022679"/>
    </source>
</evidence>
<dbReference type="InterPro" id="IPR011611">
    <property type="entry name" value="PfkB_dom"/>
</dbReference>
<dbReference type="InterPro" id="IPR029056">
    <property type="entry name" value="Ribokinase-like"/>
</dbReference>
<dbReference type="InterPro" id="IPR011913">
    <property type="entry name" value="RfaE_dom_I"/>
</dbReference>
<evidence type="ECO:0000313" key="4">
    <source>
        <dbReference type="EMBL" id="UFP94636.1"/>
    </source>
</evidence>
<keyword evidence="5" id="KW-1185">Reference proteome</keyword>
<dbReference type="PANTHER" id="PTHR46969">
    <property type="entry name" value="BIFUNCTIONAL PROTEIN HLDE"/>
    <property type="match status" value="1"/>
</dbReference>
<evidence type="ECO:0000256" key="2">
    <source>
        <dbReference type="ARBA" id="ARBA00022777"/>
    </source>
</evidence>
<protein>
    <submittedName>
        <fullName evidence="4">Bifunctional hydroxymethylpyrimidine kinase/phosphomethylpyrimidine kinase</fullName>
    </submittedName>
</protein>
<feature type="domain" description="Carbohydrate kinase PfkB" evidence="3">
    <location>
        <begin position="36"/>
        <end position="318"/>
    </location>
</feature>
<keyword evidence="2 4" id="KW-0418">Kinase</keyword>
<dbReference type="CDD" id="cd01172">
    <property type="entry name" value="RfaE_like"/>
    <property type="match status" value="1"/>
</dbReference>
<dbReference type="Pfam" id="PF00294">
    <property type="entry name" value="PfkB"/>
    <property type="match status" value="1"/>
</dbReference>
<proteinExistence type="predicted"/>
<dbReference type="GO" id="GO:0016301">
    <property type="term" value="F:kinase activity"/>
    <property type="evidence" value="ECO:0007669"/>
    <property type="project" value="UniProtKB-KW"/>
</dbReference>
<keyword evidence="1" id="KW-0808">Transferase</keyword>
<evidence type="ECO:0000313" key="5">
    <source>
        <dbReference type="Proteomes" id="UP001054846"/>
    </source>
</evidence>